<dbReference type="InterPro" id="IPR041118">
    <property type="entry name" value="Rx_N"/>
</dbReference>
<evidence type="ECO:0000256" key="2">
    <source>
        <dbReference type="ARBA" id="ARBA00022741"/>
    </source>
</evidence>
<keyword evidence="6" id="KW-1185">Reference proteome</keyword>
<dbReference type="AlphaFoldDB" id="A0A8J4QNY7"/>
<gene>
    <name evidence="5" type="ORF">CMV_018154</name>
</gene>
<dbReference type="CDD" id="cd14798">
    <property type="entry name" value="RX-CC_like"/>
    <property type="match status" value="1"/>
</dbReference>
<dbReference type="GO" id="GO:0000166">
    <property type="term" value="F:nucleotide binding"/>
    <property type="evidence" value="ECO:0007669"/>
    <property type="project" value="UniProtKB-KW"/>
</dbReference>
<dbReference type="EMBL" id="JRKL02003000">
    <property type="protein sequence ID" value="KAF3956760.1"/>
    <property type="molecule type" value="Genomic_DNA"/>
</dbReference>
<keyword evidence="1" id="KW-0677">Repeat</keyword>
<keyword evidence="3" id="KW-0611">Plant defense</keyword>
<keyword evidence="2" id="KW-0547">Nucleotide-binding</keyword>
<proteinExistence type="predicted"/>
<evidence type="ECO:0000256" key="3">
    <source>
        <dbReference type="ARBA" id="ARBA00022821"/>
    </source>
</evidence>
<name>A0A8J4QNY7_9ROSI</name>
<dbReference type="Gene3D" id="1.20.5.4130">
    <property type="match status" value="1"/>
</dbReference>
<dbReference type="OrthoDB" id="1192661at2759"/>
<evidence type="ECO:0000259" key="4">
    <source>
        <dbReference type="Pfam" id="PF18052"/>
    </source>
</evidence>
<feature type="domain" description="Disease resistance N-terminal" evidence="4">
    <location>
        <begin position="5"/>
        <end position="68"/>
    </location>
</feature>
<comment type="caution">
    <text evidence="5">The sequence shown here is derived from an EMBL/GenBank/DDBJ whole genome shotgun (WGS) entry which is preliminary data.</text>
</comment>
<protein>
    <recommendedName>
        <fullName evidence="4">Disease resistance N-terminal domain-containing protein</fullName>
    </recommendedName>
</protein>
<evidence type="ECO:0000313" key="5">
    <source>
        <dbReference type="EMBL" id="KAF3956760.1"/>
    </source>
</evidence>
<dbReference type="Pfam" id="PF18052">
    <property type="entry name" value="Rx_N"/>
    <property type="match status" value="1"/>
</dbReference>
<organism evidence="5 6">
    <name type="scientific">Castanea mollissima</name>
    <name type="common">Chinese chestnut</name>
    <dbReference type="NCBI Taxonomy" id="60419"/>
    <lineage>
        <taxon>Eukaryota</taxon>
        <taxon>Viridiplantae</taxon>
        <taxon>Streptophyta</taxon>
        <taxon>Embryophyta</taxon>
        <taxon>Tracheophyta</taxon>
        <taxon>Spermatophyta</taxon>
        <taxon>Magnoliopsida</taxon>
        <taxon>eudicotyledons</taxon>
        <taxon>Gunneridae</taxon>
        <taxon>Pentapetalae</taxon>
        <taxon>rosids</taxon>
        <taxon>fabids</taxon>
        <taxon>Fagales</taxon>
        <taxon>Fagaceae</taxon>
        <taxon>Castanea</taxon>
    </lineage>
</organism>
<reference evidence="5" key="1">
    <citation type="submission" date="2020-03" db="EMBL/GenBank/DDBJ databases">
        <title>Castanea mollissima Vanexum genome sequencing.</title>
        <authorList>
            <person name="Staton M."/>
        </authorList>
    </citation>
    <scope>NUCLEOTIDE SEQUENCE</scope>
    <source>
        <tissue evidence="5">Leaf</tissue>
    </source>
</reference>
<dbReference type="Proteomes" id="UP000737018">
    <property type="component" value="Unassembled WGS sequence"/>
</dbReference>
<accession>A0A8J4QNY7</accession>
<sequence length="116" mass="12606">MAETIVSSLIDRLVPLLTQEAKLLRGIHGEVADIKDELESIQSFLKDADARAAAEEDMSEGVKTWVAQHGPHRRGFTAISMLPLRKVNNQVLLTDANPNPYGIVGLCLRSSNLDGG</sequence>
<dbReference type="GO" id="GO:0006952">
    <property type="term" value="P:defense response"/>
    <property type="evidence" value="ECO:0007669"/>
    <property type="project" value="UniProtKB-KW"/>
</dbReference>
<dbReference type="InterPro" id="IPR038005">
    <property type="entry name" value="RX-like_CC"/>
</dbReference>
<evidence type="ECO:0000313" key="6">
    <source>
        <dbReference type="Proteomes" id="UP000737018"/>
    </source>
</evidence>
<evidence type="ECO:0000256" key="1">
    <source>
        <dbReference type="ARBA" id="ARBA00022737"/>
    </source>
</evidence>